<dbReference type="OrthoDB" id="9807403at2"/>
<keyword evidence="5 8" id="KW-0547">Nucleotide-binding</keyword>
<comment type="similarity">
    <text evidence="8">Belongs to the tRNA(Ile)-lysidine synthase family.</text>
</comment>
<dbReference type="HOGENOM" id="CLU_018869_0_1_7"/>
<evidence type="ECO:0000256" key="2">
    <source>
        <dbReference type="ARBA" id="ARBA00022490"/>
    </source>
</evidence>
<evidence type="ECO:0000256" key="7">
    <source>
        <dbReference type="ARBA" id="ARBA00048539"/>
    </source>
</evidence>
<evidence type="ECO:0000256" key="3">
    <source>
        <dbReference type="ARBA" id="ARBA00022598"/>
    </source>
</evidence>
<comment type="domain">
    <text evidence="8">The N-terminal region contains the highly conserved SGGXDS motif, predicted to be a P-loop motif involved in ATP binding.</text>
</comment>
<gene>
    <name evidence="8" type="primary">tilS</name>
    <name evidence="10" type="ordered locus">Desti_4492</name>
</gene>
<proteinExistence type="inferred from homology"/>
<dbReference type="EMBL" id="CP003360">
    <property type="protein sequence ID" value="AFM27123.1"/>
    <property type="molecule type" value="Genomic_DNA"/>
</dbReference>
<evidence type="ECO:0000313" key="10">
    <source>
        <dbReference type="EMBL" id="AFM27123.1"/>
    </source>
</evidence>
<keyword evidence="3 8" id="KW-0436">Ligase</keyword>
<dbReference type="NCBIfam" id="TIGR02433">
    <property type="entry name" value="lysidine_TilS_C"/>
    <property type="match status" value="1"/>
</dbReference>
<organism evidence="10 11">
    <name type="scientific">Desulfomonile tiedjei (strain ATCC 49306 / DSM 6799 / DCB-1)</name>
    <dbReference type="NCBI Taxonomy" id="706587"/>
    <lineage>
        <taxon>Bacteria</taxon>
        <taxon>Pseudomonadati</taxon>
        <taxon>Thermodesulfobacteriota</taxon>
        <taxon>Desulfomonilia</taxon>
        <taxon>Desulfomonilales</taxon>
        <taxon>Desulfomonilaceae</taxon>
        <taxon>Desulfomonile</taxon>
    </lineage>
</organism>
<comment type="catalytic activity">
    <reaction evidence="7 8">
        <text>cytidine(34) in tRNA(Ile2) + L-lysine + ATP = lysidine(34) in tRNA(Ile2) + AMP + diphosphate + H(+)</text>
        <dbReference type="Rhea" id="RHEA:43744"/>
        <dbReference type="Rhea" id="RHEA-COMP:10625"/>
        <dbReference type="Rhea" id="RHEA-COMP:10670"/>
        <dbReference type="ChEBI" id="CHEBI:15378"/>
        <dbReference type="ChEBI" id="CHEBI:30616"/>
        <dbReference type="ChEBI" id="CHEBI:32551"/>
        <dbReference type="ChEBI" id="CHEBI:33019"/>
        <dbReference type="ChEBI" id="CHEBI:82748"/>
        <dbReference type="ChEBI" id="CHEBI:83665"/>
        <dbReference type="ChEBI" id="CHEBI:456215"/>
        <dbReference type="EC" id="6.3.4.19"/>
    </reaction>
</comment>
<dbReference type="RefSeq" id="WP_014812237.1">
    <property type="nucleotide sequence ID" value="NC_018025.1"/>
</dbReference>
<dbReference type="SMART" id="SM00977">
    <property type="entry name" value="TilS_C"/>
    <property type="match status" value="1"/>
</dbReference>
<dbReference type="Gene3D" id="3.40.50.620">
    <property type="entry name" value="HUPs"/>
    <property type="match status" value="1"/>
</dbReference>
<evidence type="ECO:0000256" key="8">
    <source>
        <dbReference type="HAMAP-Rule" id="MF_01161"/>
    </source>
</evidence>
<sequence>MGKAQEERLTSKEAAVSMAPSDRIYHLHQSVKSIISAHKMILPGTTVVLGVSGGPDSVALMHVLHALKSDLRCSIHVAHLDHALRSDSRADAEFTFQAAERLDLPCSIRREDVRTLAANLSMSLEEAGRKARYDYFRELLRKFPGGRIATAHHLDDTIETFFLRILRGSSLQGIQGIRPVHGAIIRPFAHTTRSEVLEYLEDAGIQYRIDPTNLTISADRNFIRHDIIPAVQKRFPQYRKPLARTMELIGQEDRFISRQASELFNRAVRSTDSGLTLSIEPLWQADEVLVARVIILALYETAGPYARIGRVHVESMKQMIYSENPSGRISLPNRLEAVRNYAELRIARKESTFQDSRLETEIPGPGTYQFGAAGPKISFEIIPAELVDVNSADGAETAFFDAEQAAFPVVLRSVLPGDRCRPWPGKGSRKIKSILIDAKIPRHMRKLVPLLFKGDECLWIGGLRRGNAAPVTDTTQTVLKVMLTREGCFDTSGRSG</sequence>
<reference evidence="11" key="1">
    <citation type="submission" date="2012-06" db="EMBL/GenBank/DDBJ databases">
        <title>Complete sequence of chromosome of Desulfomonile tiedjei DSM 6799.</title>
        <authorList>
            <person name="Lucas S."/>
            <person name="Copeland A."/>
            <person name="Lapidus A."/>
            <person name="Glavina del Rio T."/>
            <person name="Dalin E."/>
            <person name="Tice H."/>
            <person name="Bruce D."/>
            <person name="Goodwin L."/>
            <person name="Pitluck S."/>
            <person name="Peters L."/>
            <person name="Ovchinnikova G."/>
            <person name="Zeytun A."/>
            <person name="Lu M."/>
            <person name="Kyrpides N."/>
            <person name="Mavromatis K."/>
            <person name="Ivanova N."/>
            <person name="Brettin T."/>
            <person name="Detter J.C."/>
            <person name="Han C."/>
            <person name="Larimer F."/>
            <person name="Land M."/>
            <person name="Hauser L."/>
            <person name="Markowitz V."/>
            <person name="Cheng J.-F."/>
            <person name="Hugenholtz P."/>
            <person name="Woyke T."/>
            <person name="Wu D."/>
            <person name="Spring S."/>
            <person name="Schroeder M."/>
            <person name="Brambilla E."/>
            <person name="Klenk H.-P."/>
            <person name="Eisen J.A."/>
        </authorList>
    </citation>
    <scope>NUCLEOTIDE SEQUENCE [LARGE SCALE GENOMIC DNA]</scope>
    <source>
        <strain evidence="11">ATCC 49306 / DSM 6799 / DCB-1</strain>
    </source>
</reference>
<protein>
    <recommendedName>
        <fullName evidence="8">tRNA(Ile)-lysidine synthase</fullName>
        <ecNumber evidence="8">6.3.4.19</ecNumber>
    </recommendedName>
    <alternativeName>
        <fullName evidence="8">tRNA(Ile)-2-lysyl-cytidine synthase</fullName>
    </alternativeName>
    <alternativeName>
        <fullName evidence="8">tRNA(Ile)-lysidine synthetase</fullName>
    </alternativeName>
</protein>
<dbReference type="Proteomes" id="UP000006055">
    <property type="component" value="Chromosome"/>
</dbReference>
<keyword evidence="2 8" id="KW-0963">Cytoplasm</keyword>
<dbReference type="InterPro" id="IPR012796">
    <property type="entry name" value="Lysidine-tRNA-synth_C"/>
</dbReference>
<evidence type="ECO:0000256" key="1">
    <source>
        <dbReference type="ARBA" id="ARBA00004496"/>
    </source>
</evidence>
<dbReference type="KEGG" id="dti:Desti_4492"/>
<evidence type="ECO:0000259" key="9">
    <source>
        <dbReference type="SMART" id="SM00977"/>
    </source>
</evidence>
<evidence type="ECO:0000256" key="4">
    <source>
        <dbReference type="ARBA" id="ARBA00022694"/>
    </source>
</evidence>
<dbReference type="InterPro" id="IPR011063">
    <property type="entry name" value="TilS/TtcA_N"/>
</dbReference>
<dbReference type="EC" id="6.3.4.19" evidence="8"/>
<dbReference type="SUPFAM" id="SSF56037">
    <property type="entry name" value="PheT/TilS domain"/>
    <property type="match status" value="1"/>
</dbReference>
<dbReference type="GO" id="GO:0006400">
    <property type="term" value="P:tRNA modification"/>
    <property type="evidence" value="ECO:0007669"/>
    <property type="project" value="UniProtKB-UniRule"/>
</dbReference>
<dbReference type="Pfam" id="PF01171">
    <property type="entry name" value="ATP_bind_3"/>
    <property type="match status" value="1"/>
</dbReference>
<dbReference type="eggNOG" id="COG0037">
    <property type="taxonomic scope" value="Bacteria"/>
</dbReference>
<dbReference type="CDD" id="cd01992">
    <property type="entry name" value="TilS_N"/>
    <property type="match status" value="1"/>
</dbReference>
<dbReference type="PANTHER" id="PTHR43033:SF1">
    <property type="entry name" value="TRNA(ILE)-LYSIDINE SYNTHASE-RELATED"/>
    <property type="match status" value="1"/>
</dbReference>
<dbReference type="Gene3D" id="3.30.465.60">
    <property type="match status" value="1"/>
</dbReference>
<feature type="domain" description="Lysidine-tRNA(Ile) synthetase C-terminal" evidence="9">
    <location>
        <begin position="409"/>
        <end position="481"/>
    </location>
</feature>
<dbReference type="SUPFAM" id="SSF52402">
    <property type="entry name" value="Adenine nucleotide alpha hydrolases-like"/>
    <property type="match status" value="1"/>
</dbReference>
<comment type="subcellular location">
    <subcellularLocation>
        <location evidence="1 8">Cytoplasm</location>
    </subcellularLocation>
</comment>
<feature type="binding site" evidence="8">
    <location>
        <begin position="52"/>
        <end position="57"/>
    </location>
    <ligand>
        <name>ATP</name>
        <dbReference type="ChEBI" id="CHEBI:30616"/>
    </ligand>
</feature>
<dbReference type="InterPro" id="IPR012795">
    <property type="entry name" value="tRNA_Ile_lys_synt_N"/>
</dbReference>
<dbReference type="InterPro" id="IPR012094">
    <property type="entry name" value="tRNA_Ile_lys_synt"/>
</dbReference>
<keyword evidence="4 8" id="KW-0819">tRNA processing</keyword>
<dbReference type="PATRIC" id="fig|706587.4.peg.5095"/>
<name>I4CC32_DESTA</name>
<dbReference type="SUPFAM" id="SSF82829">
    <property type="entry name" value="MesJ substrate recognition domain-like"/>
    <property type="match status" value="1"/>
</dbReference>
<accession>I4CC32</accession>
<dbReference type="InterPro" id="IPR014729">
    <property type="entry name" value="Rossmann-like_a/b/a_fold"/>
</dbReference>
<dbReference type="HAMAP" id="MF_01161">
    <property type="entry name" value="tRNA_Ile_lys_synt"/>
    <property type="match status" value="1"/>
</dbReference>
<evidence type="ECO:0000313" key="11">
    <source>
        <dbReference type="Proteomes" id="UP000006055"/>
    </source>
</evidence>
<dbReference type="PANTHER" id="PTHR43033">
    <property type="entry name" value="TRNA(ILE)-LYSIDINE SYNTHASE-RELATED"/>
    <property type="match status" value="1"/>
</dbReference>
<dbReference type="NCBIfam" id="TIGR02432">
    <property type="entry name" value="lysidine_TilS_N"/>
    <property type="match status" value="1"/>
</dbReference>
<comment type="function">
    <text evidence="8">Ligates lysine onto the cytidine present at position 34 of the AUA codon-specific tRNA(Ile) that contains the anticodon CAU, in an ATP-dependent manner. Cytidine is converted to lysidine, thus changing the amino acid specificity of the tRNA from methionine to isoleucine.</text>
</comment>
<dbReference type="GO" id="GO:0032267">
    <property type="term" value="F:tRNA(Ile)-lysidine synthase activity"/>
    <property type="evidence" value="ECO:0007669"/>
    <property type="project" value="UniProtKB-EC"/>
</dbReference>
<dbReference type="AlphaFoldDB" id="I4CC32"/>
<dbReference type="Pfam" id="PF11734">
    <property type="entry name" value="TilS_C"/>
    <property type="match status" value="1"/>
</dbReference>
<evidence type="ECO:0000256" key="6">
    <source>
        <dbReference type="ARBA" id="ARBA00022840"/>
    </source>
</evidence>
<dbReference type="GO" id="GO:0005737">
    <property type="term" value="C:cytoplasm"/>
    <property type="evidence" value="ECO:0007669"/>
    <property type="project" value="UniProtKB-SubCell"/>
</dbReference>
<evidence type="ECO:0000256" key="5">
    <source>
        <dbReference type="ARBA" id="ARBA00022741"/>
    </source>
</evidence>
<keyword evidence="6 8" id="KW-0067">ATP-binding</keyword>
<dbReference type="GO" id="GO:0005524">
    <property type="term" value="F:ATP binding"/>
    <property type="evidence" value="ECO:0007669"/>
    <property type="project" value="UniProtKB-UniRule"/>
</dbReference>
<keyword evidence="11" id="KW-1185">Reference proteome</keyword>
<dbReference type="STRING" id="706587.Desti_4492"/>